<proteinExistence type="predicted"/>
<keyword evidence="2" id="KW-1185">Reference proteome</keyword>
<dbReference type="EMBL" id="CM023482">
    <property type="protein sequence ID" value="KAH6938625.1"/>
    <property type="molecule type" value="Genomic_DNA"/>
</dbReference>
<reference evidence="1" key="1">
    <citation type="submission" date="2020-05" db="EMBL/GenBank/DDBJ databases">
        <title>Large-scale comparative analyses of tick genomes elucidate their genetic diversity and vector capacities.</title>
        <authorList>
            <person name="Jia N."/>
            <person name="Wang J."/>
            <person name="Shi W."/>
            <person name="Du L."/>
            <person name="Sun Y."/>
            <person name="Zhan W."/>
            <person name="Jiang J."/>
            <person name="Wang Q."/>
            <person name="Zhang B."/>
            <person name="Ji P."/>
            <person name="Sakyi L.B."/>
            <person name="Cui X."/>
            <person name="Yuan T."/>
            <person name="Jiang B."/>
            <person name="Yang W."/>
            <person name="Lam T.T.-Y."/>
            <person name="Chang Q."/>
            <person name="Ding S."/>
            <person name="Wang X."/>
            <person name="Zhu J."/>
            <person name="Ruan X."/>
            <person name="Zhao L."/>
            <person name="Wei J."/>
            <person name="Que T."/>
            <person name="Du C."/>
            <person name="Cheng J."/>
            <person name="Dai P."/>
            <person name="Han X."/>
            <person name="Huang E."/>
            <person name="Gao Y."/>
            <person name="Liu J."/>
            <person name="Shao H."/>
            <person name="Ye R."/>
            <person name="Li L."/>
            <person name="Wei W."/>
            <person name="Wang X."/>
            <person name="Wang C."/>
            <person name="Yang T."/>
            <person name="Huo Q."/>
            <person name="Li W."/>
            <person name="Guo W."/>
            <person name="Chen H."/>
            <person name="Zhou L."/>
            <person name="Ni X."/>
            <person name="Tian J."/>
            <person name="Zhou Y."/>
            <person name="Sheng Y."/>
            <person name="Liu T."/>
            <person name="Pan Y."/>
            <person name="Xia L."/>
            <person name="Li J."/>
            <person name="Zhao F."/>
            <person name="Cao W."/>
        </authorList>
    </citation>
    <scope>NUCLEOTIDE SEQUENCE</scope>
    <source>
        <strain evidence="1">Hyas-2018</strain>
    </source>
</reference>
<evidence type="ECO:0000313" key="2">
    <source>
        <dbReference type="Proteomes" id="UP000821845"/>
    </source>
</evidence>
<comment type="caution">
    <text evidence="1">The sequence shown here is derived from an EMBL/GenBank/DDBJ whole genome shotgun (WGS) entry which is preliminary data.</text>
</comment>
<gene>
    <name evidence="1" type="ORF">HPB50_011205</name>
</gene>
<dbReference type="Proteomes" id="UP000821845">
    <property type="component" value="Chromosome 2"/>
</dbReference>
<protein>
    <submittedName>
        <fullName evidence="1">Uncharacterized protein</fullName>
    </submittedName>
</protein>
<evidence type="ECO:0000313" key="1">
    <source>
        <dbReference type="EMBL" id="KAH6938625.1"/>
    </source>
</evidence>
<name>A0ACB7SVI8_HYAAI</name>
<sequence>MNAFMVWSRAQRRIISSDHPKMHNSEISKRLGAQWKKLSEESKRPFIDEAKRLREQHLKDYPDYKYRPRRKLKGPTSKKQDQPYPMQPNALMSDSCRAYLQSQGFAAHLHAANAACAAAAAAASSPQTFTKDQQQRCSPESSSSPTAMPGTYSPYPPDVKPFAMAPYQTTPMASLDMYAGMFRQQPATAITAPTGYPSYLNTYASGFRSPHEQFQLY</sequence>
<organism evidence="1 2">
    <name type="scientific">Hyalomma asiaticum</name>
    <name type="common">Tick</name>
    <dbReference type="NCBI Taxonomy" id="266040"/>
    <lineage>
        <taxon>Eukaryota</taxon>
        <taxon>Metazoa</taxon>
        <taxon>Ecdysozoa</taxon>
        <taxon>Arthropoda</taxon>
        <taxon>Chelicerata</taxon>
        <taxon>Arachnida</taxon>
        <taxon>Acari</taxon>
        <taxon>Parasitiformes</taxon>
        <taxon>Ixodida</taxon>
        <taxon>Ixodoidea</taxon>
        <taxon>Ixodidae</taxon>
        <taxon>Hyalomminae</taxon>
        <taxon>Hyalomma</taxon>
    </lineage>
</organism>
<accession>A0ACB7SVI8</accession>